<evidence type="ECO:0008006" key="3">
    <source>
        <dbReference type="Google" id="ProtNLM"/>
    </source>
</evidence>
<gene>
    <name evidence="1" type="ORF">HNR39_001328</name>
</gene>
<dbReference type="InterPro" id="IPR018531">
    <property type="entry name" value="DUF1993"/>
</dbReference>
<evidence type="ECO:0000313" key="1">
    <source>
        <dbReference type="EMBL" id="MBB5199501.1"/>
    </source>
</evidence>
<organism evidence="1 2">
    <name type="scientific">Glaciimonas immobilis</name>
    <dbReference type="NCBI Taxonomy" id="728004"/>
    <lineage>
        <taxon>Bacteria</taxon>
        <taxon>Pseudomonadati</taxon>
        <taxon>Pseudomonadota</taxon>
        <taxon>Betaproteobacteria</taxon>
        <taxon>Burkholderiales</taxon>
        <taxon>Oxalobacteraceae</taxon>
        <taxon>Glaciimonas</taxon>
    </lineage>
</organism>
<dbReference type="Proteomes" id="UP000571084">
    <property type="component" value="Unassembled WGS sequence"/>
</dbReference>
<dbReference type="AlphaFoldDB" id="A0A840RSC3"/>
<dbReference type="InterPro" id="IPR034660">
    <property type="entry name" value="DinB/YfiT-like"/>
</dbReference>
<dbReference type="PANTHER" id="PTHR36922">
    <property type="entry name" value="BLL2446 PROTEIN"/>
    <property type="match status" value="1"/>
</dbReference>
<dbReference type="SUPFAM" id="SSF109854">
    <property type="entry name" value="DinB/YfiT-like putative metalloenzymes"/>
    <property type="match status" value="1"/>
</dbReference>
<sequence>MTISMYSTAIPVFKQLLTGLRDVLAKAESHATEKKIDANAFLQARLFPDMFALTRQVQIAADFAKSVSSRLAGIEVPAYDDNEQTFAELQTRIEKTLAFISELAPAQFDGSENLEIVLRPGTPKEKKLTGQVYLLQYGLPQFMFHVTTAYNILRHNGVEIGKRDFMGAY</sequence>
<evidence type="ECO:0000313" key="2">
    <source>
        <dbReference type="Proteomes" id="UP000571084"/>
    </source>
</evidence>
<reference evidence="1 2" key="1">
    <citation type="submission" date="2020-08" db="EMBL/GenBank/DDBJ databases">
        <title>Genomic Encyclopedia of Type Strains, Phase IV (KMG-IV): sequencing the most valuable type-strain genomes for metagenomic binning, comparative biology and taxonomic classification.</title>
        <authorList>
            <person name="Goeker M."/>
        </authorList>
    </citation>
    <scope>NUCLEOTIDE SEQUENCE [LARGE SCALE GENOMIC DNA]</scope>
    <source>
        <strain evidence="1 2">DSM 23240</strain>
    </source>
</reference>
<dbReference type="EMBL" id="JACHHQ010000002">
    <property type="protein sequence ID" value="MBB5199501.1"/>
    <property type="molecule type" value="Genomic_DNA"/>
</dbReference>
<protein>
    <recommendedName>
        <fullName evidence="3">DUF1993 domain-containing protein</fullName>
    </recommendedName>
</protein>
<dbReference type="RefSeq" id="WP_168054870.1">
    <property type="nucleotide sequence ID" value="NZ_JAAOZT010000006.1"/>
</dbReference>
<comment type="caution">
    <text evidence="1">The sequence shown here is derived from an EMBL/GenBank/DDBJ whole genome shotgun (WGS) entry which is preliminary data.</text>
</comment>
<keyword evidence="2" id="KW-1185">Reference proteome</keyword>
<dbReference type="Gene3D" id="1.20.120.450">
    <property type="entry name" value="dinb family like domain"/>
    <property type="match status" value="1"/>
</dbReference>
<proteinExistence type="predicted"/>
<name>A0A840RSC3_9BURK</name>
<dbReference type="PANTHER" id="PTHR36922:SF1">
    <property type="entry name" value="DUF1993 DOMAIN-CONTAINING PROTEIN"/>
    <property type="match status" value="1"/>
</dbReference>
<accession>A0A840RSC3</accession>
<dbReference type="Pfam" id="PF09351">
    <property type="entry name" value="DUF1993"/>
    <property type="match status" value="1"/>
</dbReference>